<feature type="non-terminal residue" evidence="2">
    <location>
        <position position="1"/>
    </location>
</feature>
<feature type="compositionally biased region" description="Basic and acidic residues" evidence="1">
    <location>
        <begin position="85"/>
        <end position="107"/>
    </location>
</feature>
<reference evidence="2" key="1">
    <citation type="submission" date="2023-07" db="EMBL/GenBank/DDBJ databases">
        <title>Chromosome-level genome assembly of Artemia franciscana.</title>
        <authorList>
            <person name="Jo E."/>
        </authorList>
    </citation>
    <scope>NUCLEOTIDE SEQUENCE</scope>
    <source>
        <tissue evidence="2">Whole body</tissue>
    </source>
</reference>
<proteinExistence type="predicted"/>
<organism evidence="2 3">
    <name type="scientific">Artemia franciscana</name>
    <name type="common">Brine shrimp</name>
    <name type="synonym">Artemia sanfranciscana</name>
    <dbReference type="NCBI Taxonomy" id="6661"/>
    <lineage>
        <taxon>Eukaryota</taxon>
        <taxon>Metazoa</taxon>
        <taxon>Ecdysozoa</taxon>
        <taxon>Arthropoda</taxon>
        <taxon>Crustacea</taxon>
        <taxon>Branchiopoda</taxon>
        <taxon>Anostraca</taxon>
        <taxon>Artemiidae</taxon>
        <taxon>Artemia</taxon>
    </lineage>
</organism>
<name>A0AA88I5G2_ARTSF</name>
<sequence>MRADANTSQRPASRVRVTFYESERPLTVSSPEPSEGTEPPDLETVGRSPSPHLLKTAMGTVSTPEHGNASALENQTFSEGTDNPFRPDGDLSREADELVHLIKEGRPFSEVVKPGSPSQSESHDQVDSLISPEKETILLATPPASPIKNGSMTQVAPVEAPPSP</sequence>
<feature type="region of interest" description="Disordered" evidence="1">
    <location>
        <begin position="1"/>
        <end position="164"/>
    </location>
</feature>
<evidence type="ECO:0000256" key="1">
    <source>
        <dbReference type="SAM" id="MobiDB-lite"/>
    </source>
</evidence>
<evidence type="ECO:0000313" key="3">
    <source>
        <dbReference type="Proteomes" id="UP001187531"/>
    </source>
</evidence>
<protein>
    <submittedName>
        <fullName evidence="2">Uncharacterized protein</fullName>
    </submittedName>
</protein>
<dbReference type="EMBL" id="JAVRJZ010000004">
    <property type="protein sequence ID" value="KAK2723173.1"/>
    <property type="molecule type" value="Genomic_DNA"/>
</dbReference>
<keyword evidence="3" id="KW-1185">Reference proteome</keyword>
<accession>A0AA88I5G2</accession>
<feature type="compositionally biased region" description="Basic and acidic residues" evidence="1">
    <location>
        <begin position="121"/>
        <end position="136"/>
    </location>
</feature>
<feature type="compositionally biased region" description="Polar residues" evidence="1">
    <location>
        <begin position="59"/>
        <end position="81"/>
    </location>
</feature>
<dbReference type="AlphaFoldDB" id="A0AA88I5G2"/>
<feature type="compositionally biased region" description="Low complexity" evidence="1">
    <location>
        <begin position="29"/>
        <end position="39"/>
    </location>
</feature>
<evidence type="ECO:0000313" key="2">
    <source>
        <dbReference type="EMBL" id="KAK2723173.1"/>
    </source>
</evidence>
<feature type="compositionally biased region" description="Polar residues" evidence="1">
    <location>
        <begin position="1"/>
        <end position="11"/>
    </location>
</feature>
<dbReference type="Proteomes" id="UP001187531">
    <property type="component" value="Unassembled WGS sequence"/>
</dbReference>
<comment type="caution">
    <text evidence="2">The sequence shown here is derived from an EMBL/GenBank/DDBJ whole genome shotgun (WGS) entry which is preliminary data.</text>
</comment>
<gene>
    <name evidence="2" type="ORF">QYM36_001747</name>
</gene>